<dbReference type="InterPro" id="IPR036890">
    <property type="entry name" value="HATPase_C_sf"/>
</dbReference>
<dbReference type="Gene3D" id="3.30.565.10">
    <property type="entry name" value="Histidine kinase-like ATPase, C-terminal domain"/>
    <property type="match status" value="1"/>
</dbReference>
<keyword evidence="1" id="KW-0472">Membrane</keyword>
<protein>
    <recommendedName>
        <fullName evidence="2">Histidine kinase domain-containing protein</fullName>
    </recommendedName>
</protein>
<evidence type="ECO:0000313" key="4">
    <source>
        <dbReference type="Proteomes" id="UP000093044"/>
    </source>
</evidence>
<dbReference type="PANTHER" id="PTHR34220">
    <property type="entry name" value="SENSOR HISTIDINE KINASE YPDA"/>
    <property type="match status" value="1"/>
</dbReference>
<dbReference type="OrthoDB" id="1410840at2"/>
<feature type="transmembrane region" description="Helical" evidence="1">
    <location>
        <begin position="190"/>
        <end position="215"/>
    </location>
</feature>
<dbReference type="AlphaFoldDB" id="A0A1B2I536"/>
<feature type="transmembrane region" description="Helical" evidence="1">
    <location>
        <begin position="222"/>
        <end position="241"/>
    </location>
</feature>
<sequence length="615" mass="69595">MFKRLKLRYFFTDRALCVLLITALALLYILASWLVTQENAKLSLDSPFSHLYIRGTYSVDGGQEKELREDTRFDLSGHRNIVVTGRLSENVEKKDFVMLRITDLRIRLFRNGTQIYSFGYDRSTSLYVRSPGNVWHFFASPGIAKDDDIRLEISNVYKKVHYSSVNVLLNEMYSGSPDALYRMVFTKHGFSFVVGIFVFFLGLLELCTALLLLFLKRHKTKDLFYGAAFTISSGIWFSIQFDILPLLVPYPAFIGSLDMYGLYFMGIFFTLYISTYTTGRRRMTLMAYSIFQAVSVIFVEARQLAGRIDVYDTSFYGSNILMGALAVSLLALLCERRKRRKTFSTAVLFSVLPVAAGGCLDILFFWGNHYNANLWTRTGFLIFVSVQWGILVWQFKRNADAAAETDSMERALIQSRVAIMLSQIQPHFLYNALAAIKALCAKDPETAREAITRFSKYLRGNMDSLSHEPLITFDRELAHMKNYLYIEELRFGDDVRVKYDITASRFLIPVLTIQPLVENAIRYGITQKEGGGTITISSAETGSGYLVKVSDDGVGFDPERVNNDDRSHVGIENTRKRLETLCGGSLSVISAVGGGTVVEIFIPKRKGQEPGVRSV</sequence>
<dbReference type="GO" id="GO:0000155">
    <property type="term" value="F:phosphorelay sensor kinase activity"/>
    <property type="evidence" value="ECO:0007669"/>
    <property type="project" value="InterPro"/>
</dbReference>
<dbReference type="KEGG" id="cpor:BED41_08330"/>
<feature type="transmembrane region" description="Helical" evidence="1">
    <location>
        <begin position="253"/>
        <end position="273"/>
    </location>
</feature>
<dbReference type="InterPro" id="IPR005467">
    <property type="entry name" value="His_kinase_dom"/>
</dbReference>
<dbReference type="Proteomes" id="UP000093044">
    <property type="component" value="Chromosome"/>
</dbReference>
<proteinExistence type="predicted"/>
<evidence type="ECO:0000313" key="3">
    <source>
        <dbReference type="EMBL" id="ANZ45082.1"/>
    </source>
</evidence>
<feature type="transmembrane region" description="Helical" evidence="1">
    <location>
        <begin position="374"/>
        <end position="393"/>
    </location>
</feature>
<dbReference type="PANTHER" id="PTHR34220:SF7">
    <property type="entry name" value="SENSOR HISTIDINE KINASE YPDA"/>
    <property type="match status" value="1"/>
</dbReference>
<keyword evidence="1" id="KW-0812">Transmembrane</keyword>
<accession>A0A1B2I536</accession>
<dbReference type="EMBL" id="CP016757">
    <property type="protein sequence ID" value="ANZ45082.1"/>
    <property type="molecule type" value="Genomic_DNA"/>
</dbReference>
<dbReference type="RefSeq" id="WP_066744793.1">
    <property type="nucleotide sequence ID" value="NZ_CP016757.1"/>
</dbReference>
<dbReference type="GeneID" id="83057857"/>
<dbReference type="InterPro" id="IPR010559">
    <property type="entry name" value="Sig_transdc_His_kin_internal"/>
</dbReference>
<dbReference type="Pfam" id="PF06580">
    <property type="entry name" value="His_kinase"/>
    <property type="match status" value="1"/>
</dbReference>
<dbReference type="STRING" id="1197717.BED41_08330"/>
<evidence type="ECO:0000259" key="2">
    <source>
        <dbReference type="PROSITE" id="PS50109"/>
    </source>
</evidence>
<keyword evidence="1" id="KW-1133">Transmembrane helix</keyword>
<dbReference type="Pfam" id="PF02518">
    <property type="entry name" value="HATPase_c"/>
    <property type="match status" value="1"/>
</dbReference>
<evidence type="ECO:0000256" key="1">
    <source>
        <dbReference type="SAM" id="Phobius"/>
    </source>
</evidence>
<dbReference type="SMART" id="SM00387">
    <property type="entry name" value="HATPase_c"/>
    <property type="match status" value="1"/>
</dbReference>
<dbReference type="GO" id="GO:0016020">
    <property type="term" value="C:membrane"/>
    <property type="evidence" value="ECO:0007669"/>
    <property type="project" value="InterPro"/>
</dbReference>
<feature type="transmembrane region" description="Helical" evidence="1">
    <location>
        <begin position="285"/>
        <end position="304"/>
    </location>
</feature>
<feature type="transmembrane region" description="Helical" evidence="1">
    <location>
        <begin position="316"/>
        <end position="334"/>
    </location>
</feature>
<dbReference type="SUPFAM" id="SSF55874">
    <property type="entry name" value="ATPase domain of HSP90 chaperone/DNA topoisomerase II/histidine kinase"/>
    <property type="match status" value="1"/>
</dbReference>
<feature type="transmembrane region" description="Helical" evidence="1">
    <location>
        <begin position="346"/>
        <end position="368"/>
    </location>
</feature>
<feature type="domain" description="Histidine kinase" evidence="2">
    <location>
        <begin position="513"/>
        <end position="606"/>
    </location>
</feature>
<dbReference type="InterPro" id="IPR003594">
    <property type="entry name" value="HATPase_dom"/>
</dbReference>
<gene>
    <name evidence="3" type="ORF">BED41_08330</name>
</gene>
<dbReference type="PROSITE" id="PS50109">
    <property type="entry name" value="HIS_KIN"/>
    <property type="match status" value="1"/>
</dbReference>
<name>A0A1B2I536_9BACT</name>
<organism evidence="3 4">
    <name type="scientific">Cloacibacillus porcorum</name>
    <dbReference type="NCBI Taxonomy" id="1197717"/>
    <lineage>
        <taxon>Bacteria</taxon>
        <taxon>Thermotogati</taxon>
        <taxon>Synergistota</taxon>
        <taxon>Synergistia</taxon>
        <taxon>Synergistales</taxon>
        <taxon>Synergistaceae</taxon>
        <taxon>Cloacibacillus</taxon>
    </lineage>
</organism>
<dbReference type="InterPro" id="IPR050640">
    <property type="entry name" value="Bact_2-comp_sensor_kinase"/>
</dbReference>
<reference evidence="3" key="1">
    <citation type="submission" date="2016-08" db="EMBL/GenBank/DDBJ databases">
        <title>Complete genome of Cloacibacillus porcorum.</title>
        <authorList>
            <person name="Looft T."/>
            <person name="Bayles D.O."/>
            <person name="Alt D.P."/>
        </authorList>
    </citation>
    <scope>NUCLEOTIDE SEQUENCE [LARGE SCALE GENOMIC DNA]</scope>
    <source>
        <strain evidence="3">CL-84</strain>
    </source>
</reference>
<keyword evidence="4" id="KW-1185">Reference proteome</keyword>